<dbReference type="OMA" id="QIPNFKD"/>
<dbReference type="AlphaFoldDB" id="A0A336JXK3"/>
<dbReference type="GO" id="GO:0016020">
    <property type="term" value="C:membrane"/>
    <property type="evidence" value="ECO:0007669"/>
    <property type="project" value="UniProtKB-SubCell"/>
</dbReference>
<reference evidence="6" key="1">
    <citation type="submission" date="2018-04" db="EMBL/GenBank/DDBJ databases">
        <authorList>
            <person name="Go L.Y."/>
            <person name="Mitchell J.A."/>
        </authorList>
    </citation>
    <scope>NUCLEOTIDE SEQUENCE</scope>
    <source>
        <tissue evidence="6">Whole organism</tissue>
    </source>
</reference>
<comment type="subcellular location">
    <subcellularLocation>
        <location evidence="1 5">Membrane</location>
        <topology evidence="1 5">Multi-pass membrane protein</topology>
    </subcellularLocation>
</comment>
<dbReference type="InterPro" id="IPR004895">
    <property type="entry name" value="Prenylated_rab_accept_PRA1"/>
</dbReference>
<feature type="transmembrane region" description="Helical" evidence="5">
    <location>
        <begin position="101"/>
        <end position="118"/>
    </location>
</feature>
<dbReference type="VEuPathDB" id="VectorBase:CSON012542"/>
<dbReference type="EMBL" id="UFQT01000005">
    <property type="protein sequence ID" value="SSX17318.1"/>
    <property type="molecule type" value="Genomic_DNA"/>
</dbReference>
<organism evidence="6">
    <name type="scientific">Culicoides sonorensis</name>
    <name type="common">Biting midge</name>
    <dbReference type="NCBI Taxonomy" id="179676"/>
    <lineage>
        <taxon>Eukaryota</taxon>
        <taxon>Metazoa</taxon>
        <taxon>Ecdysozoa</taxon>
        <taxon>Arthropoda</taxon>
        <taxon>Hexapoda</taxon>
        <taxon>Insecta</taxon>
        <taxon>Pterygota</taxon>
        <taxon>Neoptera</taxon>
        <taxon>Endopterygota</taxon>
        <taxon>Diptera</taxon>
        <taxon>Nematocera</taxon>
        <taxon>Chironomoidea</taxon>
        <taxon>Ceratopogonidae</taxon>
        <taxon>Ceratopogoninae</taxon>
        <taxon>Culicoides</taxon>
        <taxon>Monoculicoides</taxon>
    </lineage>
</organism>
<dbReference type="PANTHER" id="PTHR12859">
    <property type="entry name" value="PRA1 PROTEIN"/>
    <property type="match status" value="1"/>
</dbReference>
<proteinExistence type="inferred from homology"/>
<evidence type="ECO:0000256" key="5">
    <source>
        <dbReference type="RuleBase" id="RU363107"/>
    </source>
</evidence>
<evidence type="ECO:0000256" key="3">
    <source>
        <dbReference type="ARBA" id="ARBA00022989"/>
    </source>
</evidence>
<protein>
    <recommendedName>
        <fullName evidence="5">PRA1 family protein</fullName>
    </recommendedName>
</protein>
<accession>A0A336JXK3</accession>
<keyword evidence="3 5" id="KW-1133">Transmembrane helix</keyword>
<dbReference type="Pfam" id="PF03208">
    <property type="entry name" value="PRA1"/>
    <property type="match status" value="1"/>
</dbReference>
<reference evidence="7" key="2">
    <citation type="submission" date="2018-07" db="EMBL/GenBank/DDBJ databases">
        <authorList>
            <person name="Quirk P.G."/>
            <person name="Krulwich T.A."/>
        </authorList>
    </citation>
    <scope>NUCLEOTIDE SEQUENCE</scope>
</reference>
<dbReference type="PANTHER" id="PTHR12859:SF0">
    <property type="entry name" value="PRA1 FAMILY PROTEIN"/>
    <property type="match status" value="1"/>
</dbReference>
<sequence>MSSSGSSLQLTPLRSLNDFALESARFQLPAFNDFEKWGNRVVKNLLYYQTNYFVLWAVVFTLIGLVHPGKIILGITLGFVSLYGLQKFCGQGASDMQQNKYVVLGVIAGGCYLILYMLDAVLIVAFALLLPISLTFIHASLRLRNIQNKITNTLEVVGIKHSPMGKFLEAMGLMPDTF</sequence>
<evidence type="ECO:0000313" key="7">
    <source>
        <dbReference type="EMBL" id="SSX17318.1"/>
    </source>
</evidence>
<evidence type="ECO:0000256" key="1">
    <source>
        <dbReference type="ARBA" id="ARBA00004141"/>
    </source>
</evidence>
<dbReference type="EMBL" id="UFQS01000005">
    <property type="protein sequence ID" value="SSW96931.1"/>
    <property type="molecule type" value="Genomic_DNA"/>
</dbReference>
<keyword evidence="4 5" id="KW-0472">Membrane</keyword>
<keyword evidence="2 5" id="KW-0812">Transmembrane</keyword>
<comment type="similarity">
    <text evidence="5">Belongs to the PRA1 family.</text>
</comment>
<feature type="transmembrane region" description="Helical" evidence="5">
    <location>
        <begin position="124"/>
        <end position="141"/>
    </location>
</feature>
<name>A0A336JXK3_CULSO</name>
<evidence type="ECO:0000256" key="2">
    <source>
        <dbReference type="ARBA" id="ARBA00022692"/>
    </source>
</evidence>
<evidence type="ECO:0000256" key="4">
    <source>
        <dbReference type="ARBA" id="ARBA00023136"/>
    </source>
</evidence>
<gene>
    <name evidence="6" type="primary">CSON012542</name>
</gene>
<evidence type="ECO:0000313" key="6">
    <source>
        <dbReference type="EMBL" id="SSW96931.1"/>
    </source>
</evidence>